<feature type="signal peptide" evidence="1">
    <location>
        <begin position="1"/>
        <end position="19"/>
    </location>
</feature>
<protein>
    <submittedName>
        <fullName evidence="2">MED11</fullName>
    </submittedName>
</protein>
<keyword evidence="1" id="KW-0732">Signal</keyword>
<keyword evidence="3" id="KW-1185">Reference proteome</keyword>
<sequence>MKTLSYVLVILSLLCLAQCSDSLCPMSRFSNGNRALSVKTNNWWDLVNIAQSSINDVVFDYSLSSSSLPFRGVKGTECVKCQVDCLSKVRYWVSASQYYDVNMFSSCARRFIGYGCRKVVGCKNLTNLQGADYKLLYSALVGCAKHGGCIPTNKDFNIYGDKFKLAMYLAGVTPPIVGANSRAGRSI</sequence>
<feature type="chain" id="PRO_5043374447" evidence="1">
    <location>
        <begin position="20"/>
        <end position="187"/>
    </location>
</feature>
<accession>A0AAW2ZCJ3</accession>
<proteinExistence type="predicted"/>
<evidence type="ECO:0000256" key="1">
    <source>
        <dbReference type="SAM" id="SignalP"/>
    </source>
</evidence>
<gene>
    <name evidence="2" type="ORF">AKO1_001027</name>
</gene>
<dbReference type="Proteomes" id="UP001431209">
    <property type="component" value="Unassembled WGS sequence"/>
</dbReference>
<organism evidence="2 3">
    <name type="scientific">Acrasis kona</name>
    <dbReference type="NCBI Taxonomy" id="1008807"/>
    <lineage>
        <taxon>Eukaryota</taxon>
        <taxon>Discoba</taxon>
        <taxon>Heterolobosea</taxon>
        <taxon>Tetramitia</taxon>
        <taxon>Eutetramitia</taxon>
        <taxon>Acrasidae</taxon>
        <taxon>Acrasis</taxon>
    </lineage>
</organism>
<comment type="caution">
    <text evidence="2">The sequence shown here is derived from an EMBL/GenBank/DDBJ whole genome shotgun (WGS) entry which is preliminary data.</text>
</comment>
<dbReference type="EMBL" id="JAOPGA020001307">
    <property type="protein sequence ID" value="KAL0487145.1"/>
    <property type="molecule type" value="Genomic_DNA"/>
</dbReference>
<evidence type="ECO:0000313" key="3">
    <source>
        <dbReference type="Proteomes" id="UP001431209"/>
    </source>
</evidence>
<name>A0AAW2ZCJ3_9EUKA</name>
<evidence type="ECO:0000313" key="2">
    <source>
        <dbReference type="EMBL" id="KAL0487145.1"/>
    </source>
</evidence>
<dbReference type="AlphaFoldDB" id="A0AAW2ZCJ3"/>
<reference evidence="2 3" key="1">
    <citation type="submission" date="2024-03" db="EMBL/GenBank/DDBJ databases">
        <title>The Acrasis kona genome and developmental transcriptomes reveal deep origins of eukaryotic multicellular pathways.</title>
        <authorList>
            <person name="Sheikh S."/>
            <person name="Fu C.-J."/>
            <person name="Brown M.W."/>
            <person name="Baldauf S.L."/>
        </authorList>
    </citation>
    <scope>NUCLEOTIDE SEQUENCE [LARGE SCALE GENOMIC DNA]</scope>
    <source>
        <strain evidence="2 3">ATCC MYA-3509</strain>
    </source>
</reference>